<organism evidence="4 5">
    <name type="scientific">Corynebacterium efficiens (strain DSM 44549 / YS-314 / AJ 12310 / JCM 11189 / NBRC 100395)</name>
    <dbReference type="NCBI Taxonomy" id="196164"/>
    <lineage>
        <taxon>Bacteria</taxon>
        <taxon>Bacillati</taxon>
        <taxon>Actinomycetota</taxon>
        <taxon>Actinomycetes</taxon>
        <taxon>Mycobacteriales</taxon>
        <taxon>Corynebacteriaceae</taxon>
        <taxon>Corynebacterium</taxon>
    </lineage>
</organism>
<dbReference type="EMBL" id="BA000035">
    <property type="protein sequence ID" value="BAC18228.1"/>
    <property type="molecule type" value="Genomic_DNA"/>
</dbReference>
<dbReference type="PANTHER" id="PTHR10314">
    <property type="entry name" value="CYSTATHIONINE BETA-SYNTHASE"/>
    <property type="match status" value="1"/>
</dbReference>
<feature type="domain" description="Tryptophan synthase beta chain-like PALP" evidence="3">
    <location>
        <begin position="39"/>
        <end position="323"/>
    </location>
</feature>
<name>Q8FPS2_COREF</name>
<keyword evidence="2" id="KW-0663">Pyridoxal phosphate</keyword>
<sequence length="343" mass="37032">MAEAPTVVHPVPPHVTSIMRKLACMNGTTGLKAPGLTIADTIGNTPLVRLDRLTRDRDFTLWAKLEYFNPGGSAKDRTAQAMVTAGTLKPGDMVVESSSGNLGIALAREAVLGDWTFHCVVDPRANRSTVKHMQALGAVVHQITEPDEETGDWLVARRKRVAQLLQEIPEAICLDQYSNTEAFRAHQEGTMAEIVQQLGHAPDHLLVAVSTTGTIGGCLRHIEAHHLPTQVTAVDAMGSVLFDGNPGPRHLPGFGAGMVPELSRQITPHRVLRVADRESVEGARTLVRKETILPGASGGAVIAAVDKLKDVFESGSDVVVILHDSGTRYMDTIYNDDWVEETL</sequence>
<dbReference type="InterPro" id="IPR050214">
    <property type="entry name" value="Cys_Synth/Cystath_Beta-Synth"/>
</dbReference>
<dbReference type="InterPro" id="IPR001216">
    <property type="entry name" value="P-phosphate_BS"/>
</dbReference>
<evidence type="ECO:0000256" key="1">
    <source>
        <dbReference type="ARBA" id="ARBA00001933"/>
    </source>
</evidence>
<proteinExistence type="predicted"/>
<protein>
    <submittedName>
        <fullName evidence="4">Putative cysteine synthase</fullName>
    </submittedName>
</protein>
<dbReference type="STRING" id="196164.gene:10741832"/>
<dbReference type="InterPro" id="IPR036052">
    <property type="entry name" value="TrpB-like_PALP_sf"/>
</dbReference>
<dbReference type="eggNOG" id="COG0031">
    <property type="taxonomic scope" value="Bacteria"/>
</dbReference>
<dbReference type="Gene3D" id="3.40.50.1100">
    <property type="match status" value="2"/>
</dbReference>
<dbReference type="HOGENOM" id="CLU_021018_1_0_11"/>
<dbReference type="KEGG" id="cef:CE1418"/>
<evidence type="ECO:0000313" key="4">
    <source>
        <dbReference type="EMBL" id="BAC18228.1"/>
    </source>
</evidence>
<evidence type="ECO:0000259" key="3">
    <source>
        <dbReference type="Pfam" id="PF00291"/>
    </source>
</evidence>
<dbReference type="PROSITE" id="PS00901">
    <property type="entry name" value="CYS_SYNTHASE"/>
    <property type="match status" value="1"/>
</dbReference>
<keyword evidence="5" id="KW-1185">Reference proteome</keyword>
<evidence type="ECO:0000256" key="2">
    <source>
        <dbReference type="ARBA" id="ARBA00022898"/>
    </source>
</evidence>
<dbReference type="GO" id="GO:0006535">
    <property type="term" value="P:cysteine biosynthetic process from serine"/>
    <property type="evidence" value="ECO:0007669"/>
    <property type="project" value="InterPro"/>
</dbReference>
<evidence type="ECO:0000313" key="5">
    <source>
        <dbReference type="Proteomes" id="UP000001409"/>
    </source>
</evidence>
<dbReference type="GO" id="GO:0016765">
    <property type="term" value="F:transferase activity, transferring alkyl or aryl (other than methyl) groups"/>
    <property type="evidence" value="ECO:0007669"/>
    <property type="project" value="UniProtKB-ARBA"/>
</dbReference>
<dbReference type="Pfam" id="PF00291">
    <property type="entry name" value="PALP"/>
    <property type="match status" value="1"/>
</dbReference>
<dbReference type="CDD" id="cd01561">
    <property type="entry name" value="CBS_like"/>
    <property type="match status" value="1"/>
</dbReference>
<dbReference type="AlphaFoldDB" id="Q8FPS2"/>
<comment type="cofactor">
    <cofactor evidence="1">
        <name>pyridoxal 5'-phosphate</name>
        <dbReference type="ChEBI" id="CHEBI:597326"/>
    </cofactor>
</comment>
<dbReference type="SUPFAM" id="SSF53686">
    <property type="entry name" value="Tryptophan synthase beta subunit-like PLP-dependent enzymes"/>
    <property type="match status" value="1"/>
</dbReference>
<dbReference type="InterPro" id="IPR001926">
    <property type="entry name" value="TrpB-like_PALP"/>
</dbReference>
<dbReference type="Proteomes" id="UP000001409">
    <property type="component" value="Chromosome"/>
</dbReference>
<reference evidence="4 5" key="1">
    <citation type="journal article" date="2003" name="Genome Res.">
        <title>Comparative complete genome sequence analysis of the amino acid replacements responsible for the thermostability of Corynebacterium efficiens.</title>
        <authorList>
            <person name="Nishio Y."/>
            <person name="Nakamura Y."/>
            <person name="Kawarabayasi Y."/>
            <person name="Usuda Y."/>
            <person name="Kimura E."/>
            <person name="Sugimoto S."/>
            <person name="Matsui K."/>
            <person name="Yamagishi A."/>
            <person name="Kikuchi H."/>
            <person name="Ikeo K."/>
            <person name="Gojobori T."/>
        </authorList>
    </citation>
    <scope>NUCLEOTIDE SEQUENCE [LARGE SCALE GENOMIC DNA]</scope>
    <source>
        <strain evidence="5">DSM 44549 / YS-314 / AJ 12310 / JCM 11189 / NBRC 100395</strain>
    </source>
</reference>
<accession>Q8FPS2</accession>